<accession>A0ABT1LQ93</accession>
<sequence>MDQHAVSRLPATTLRTGIIAGVIGAFSIILAPQIMQSLESGPAYSQAPGVVLHTAFQLVTLFFLPFSAALLAASLVMRYLGGVLARVSQPDS</sequence>
<protein>
    <submittedName>
        <fullName evidence="2">Uncharacterized protein</fullName>
    </submittedName>
</protein>
<keyword evidence="1" id="KW-0472">Membrane</keyword>
<reference evidence="2 3" key="1">
    <citation type="submission" date="2022-06" db="EMBL/GenBank/DDBJ databases">
        <title>Pseudarthrobacter sp. strain RMG13 Genome sequencing and assembly.</title>
        <authorList>
            <person name="Kim I."/>
        </authorList>
    </citation>
    <scope>NUCLEOTIDE SEQUENCE [LARGE SCALE GENOMIC DNA]</scope>
    <source>
        <strain evidence="2 3">RMG13</strain>
    </source>
</reference>
<evidence type="ECO:0000313" key="3">
    <source>
        <dbReference type="Proteomes" id="UP001524318"/>
    </source>
</evidence>
<keyword evidence="1" id="KW-0812">Transmembrane</keyword>
<dbReference type="RefSeq" id="WP_254749755.1">
    <property type="nucleotide sequence ID" value="NZ_JANCLV010000005.1"/>
</dbReference>
<keyword evidence="3" id="KW-1185">Reference proteome</keyword>
<dbReference type="EMBL" id="JANCLV010000005">
    <property type="protein sequence ID" value="MCP9000044.1"/>
    <property type="molecule type" value="Genomic_DNA"/>
</dbReference>
<evidence type="ECO:0000256" key="1">
    <source>
        <dbReference type="SAM" id="Phobius"/>
    </source>
</evidence>
<feature type="transmembrane region" description="Helical" evidence="1">
    <location>
        <begin position="55"/>
        <end position="76"/>
    </location>
</feature>
<name>A0ABT1LQ93_9MICC</name>
<proteinExistence type="predicted"/>
<keyword evidence="1" id="KW-1133">Transmembrane helix</keyword>
<comment type="caution">
    <text evidence="2">The sequence shown here is derived from an EMBL/GenBank/DDBJ whole genome shotgun (WGS) entry which is preliminary data.</text>
</comment>
<organism evidence="2 3">
    <name type="scientific">Pseudarthrobacter humi</name>
    <dbReference type="NCBI Taxonomy" id="2952523"/>
    <lineage>
        <taxon>Bacteria</taxon>
        <taxon>Bacillati</taxon>
        <taxon>Actinomycetota</taxon>
        <taxon>Actinomycetes</taxon>
        <taxon>Micrococcales</taxon>
        <taxon>Micrococcaceae</taxon>
        <taxon>Pseudarthrobacter</taxon>
    </lineage>
</organism>
<feature type="transmembrane region" description="Helical" evidence="1">
    <location>
        <begin position="12"/>
        <end position="35"/>
    </location>
</feature>
<evidence type="ECO:0000313" key="2">
    <source>
        <dbReference type="EMBL" id="MCP9000044.1"/>
    </source>
</evidence>
<gene>
    <name evidence="2" type="ORF">NFC73_09920</name>
</gene>
<dbReference type="Proteomes" id="UP001524318">
    <property type="component" value="Unassembled WGS sequence"/>
</dbReference>